<dbReference type="GO" id="GO:0006508">
    <property type="term" value="P:proteolysis"/>
    <property type="evidence" value="ECO:0007669"/>
    <property type="project" value="UniProtKB-KW"/>
</dbReference>
<evidence type="ECO:0000256" key="8">
    <source>
        <dbReference type="ARBA" id="ARBA00022801"/>
    </source>
</evidence>
<evidence type="ECO:0000256" key="7">
    <source>
        <dbReference type="ARBA" id="ARBA00022723"/>
    </source>
</evidence>
<dbReference type="PANTHER" id="PTHR11705">
    <property type="entry name" value="PROTEASE FAMILY M14 CARBOXYPEPTIDASE A,B"/>
    <property type="match status" value="1"/>
</dbReference>
<dbReference type="SUPFAM" id="SSF54897">
    <property type="entry name" value="Protease propeptides/inhibitors"/>
    <property type="match status" value="1"/>
</dbReference>
<dbReference type="PANTHER" id="PTHR11705:SF140">
    <property type="entry name" value="FI02848P-RELATED"/>
    <property type="match status" value="1"/>
</dbReference>
<evidence type="ECO:0000313" key="17">
    <source>
        <dbReference type="Proteomes" id="UP000283509"/>
    </source>
</evidence>
<keyword evidence="11" id="KW-1015">Disulfide bond</keyword>
<evidence type="ECO:0000256" key="12">
    <source>
        <dbReference type="ARBA" id="ARBA00057299"/>
    </source>
</evidence>
<keyword evidence="8" id="KW-0378">Hydrolase</keyword>
<keyword evidence="9" id="KW-0862">Zinc</keyword>
<dbReference type="PRINTS" id="PR00765">
    <property type="entry name" value="CRBOXYPTASEA"/>
</dbReference>
<dbReference type="AlphaFoldDB" id="A0A3R7MXE5"/>
<comment type="cofactor">
    <cofactor evidence="1">
        <name>Zn(2+)</name>
        <dbReference type="ChEBI" id="CHEBI:29105"/>
    </cofactor>
</comment>
<feature type="domain" description="Peptidase M14" evidence="15">
    <location>
        <begin position="264"/>
        <end position="553"/>
    </location>
</feature>
<name>A0A3R7MXE5_PENVA</name>
<dbReference type="FunFam" id="3.40.630.10:FF:000040">
    <property type="entry name" value="zinc carboxypeptidase"/>
    <property type="match status" value="1"/>
</dbReference>
<dbReference type="InterPro" id="IPR000834">
    <property type="entry name" value="Peptidase_M14"/>
</dbReference>
<sequence>MQEIDKASTFNITTRLLLPCPSGSQPSSSNKGEFVIEYTLELVKDSSKSASCLDLTIVLIHGSSVVAGCGPNVAASSLVGAWSVTGVLVPRSPAHLRAHGPSEESVFASLPRLQYVGRACAAFPTSRERAMANGRPNQLLFLSSLTFLLVNALPYEPNAKYNGWQVLQVRLEGGTPEALVQEFHDLEDPHELQVLRVSRVPDGSDSGLAEVAVSPTSKKDITDLLDARGVNYTTALSDLALKLAVDEPSLRQRDLLRGTATFERFMSFDEIQAHVEELPNLYPGQVTVRELSRTREDRPILLVTIHSGSDKKSPVIFVDGGMHAREWASPAAALFLVGRLLESPDLTGDVEWRIVPVLNPDGYVYSWTSDRMWRKNRGVTRSVQCTGVDINRNFDYHWGESGSSTRPCSSIYRGMSASSEPETNALMTAVLEERKRVKAYVSLHAYGQFVLYPWGFRRSTPKNSAELEEVGKGMAEAIRTVEGKDFAVGSSAKLLYPASGGSDDWALGVAKVPLSYTMELRDEGVAGFVLPPNQILPAANEAWAAMKSLGEYVAKRPTRGAANLRPANFGPPRPPRRAEPPRGGAPGGPRGAARLPRGLRQPRGQRERRERQQGRKLQRRGVLGRRNILVSECSGASPLTGVKCPVSFSRQRHEVARCIATRWWRVAEEATPFLALPRKRQLSQGPGHRNQQYGDKVTQTPLWRLTRCRPSSQQTTAFITVCPDRLHYFLVGLQMPAEM</sequence>
<comment type="caution">
    <text evidence="16">The sequence shown here is derived from an EMBL/GenBank/DDBJ whole genome shotgun (WGS) entry which is preliminary data.</text>
</comment>
<evidence type="ECO:0000256" key="2">
    <source>
        <dbReference type="ARBA" id="ARBA00004613"/>
    </source>
</evidence>
<dbReference type="SMART" id="SM00631">
    <property type="entry name" value="Zn_pept"/>
    <property type="match status" value="1"/>
</dbReference>
<evidence type="ECO:0000259" key="15">
    <source>
        <dbReference type="PROSITE" id="PS52035"/>
    </source>
</evidence>
<comment type="subcellular location">
    <subcellularLocation>
        <location evidence="2">Secreted</location>
    </subcellularLocation>
</comment>
<proteinExistence type="inferred from homology"/>
<evidence type="ECO:0000313" key="16">
    <source>
        <dbReference type="EMBL" id="ROT71902.1"/>
    </source>
</evidence>
<reference evidence="16 17" key="1">
    <citation type="submission" date="2018-04" db="EMBL/GenBank/DDBJ databases">
        <authorList>
            <person name="Zhang X."/>
            <person name="Yuan J."/>
            <person name="Li F."/>
            <person name="Xiang J."/>
        </authorList>
    </citation>
    <scope>NUCLEOTIDE SEQUENCE [LARGE SCALE GENOMIC DNA]</scope>
    <source>
        <tissue evidence="16">Muscle</tissue>
    </source>
</reference>
<organism evidence="16 17">
    <name type="scientific">Penaeus vannamei</name>
    <name type="common">Whiteleg shrimp</name>
    <name type="synonym">Litopenaeus vannamei</name>
    <dbReference type="NCBI Taxonomy" id="6689"/>
    <lineage>
        <taxon>Eukaryota</taxon>
        <taxon>Metazoa</taxon>
        <taxon>Ecdysozoa</taxon>
        <taxon>Arthropoda</taxon>
        <taxon>Crustacea</taxon>
        <taxon>Multicrustacea</taxon>
        <taxon>Malacostraca</taxon>
        <taxon>Eumalacostraca</taxon>
        <taxon>Eucarida</taxon>
        <taxon>Decapoda</taxon>
        <taxon>Dendrobranchiata</taxon>
        <taxon>Penaeoidea</taxon>
        <taxon>Penaeidae</taxon>
        <taxon>Penaeus</taxon>
    </lineage>
</organism>
<dbReference type="EMBL" id="QCYY01002232">
    <property type="protein sequence ID" value="ROT71902.1"/>
    <property type="molecule type" value="Genomic_DNA"/>
</dbReference>
<keyword evidence="17" id="KW-1185">Reference proteome</keyword>
<dbReference type="GO" id="GO:0004181">
    <property type="term" value="F:metallocarboxypeptidase activity"/>
    <property type="evidence" value="ECO:0007669"/>
    <property type="project" value="InterPro"/>
</dbReference>
<evidence type="ECO:0000256" key="9">
    <source>
        <dbReference type="ARBA" id="ARBA00022833"/>
    </source>
</evidence>
<evidence type="ECO:0000256" key="1">
    <source>
        <dbReference type="ARBA" id="ARBA00001947"/>
    </source>
</evidence>
<dbReference type="PROSITE" id="PS52035">
    <property type="entry name" value="PEPTIDASE_M14"/>
    <property type="match status" value="1"/>
</dbReference>
<dbReference type="Proteomes" id="UP000283509">
    <property type="component" value="Unassembled WGS sequence"/>
</dbReference>
<dbReference type="Gene3D" id="3.40.630.10">
    <property type="entry name" value="Zn peptidases"/>
    <property type="match status" value="1"/>
</dbReference>
<dbReference type="GO" id="GO:0005615">
    <property type="term" value="C:extracellular space"/>
    <property type="evidence" value="ECO:0007669"/>
    <property type="project" value="TreeGrafter"/>
</dbReference>
<keyword evidence="10" id="KW-0482">Metalloprotease</keyword>
<evidence type="ECO:0000256" key="6">
    <source>
        <dbReference type="ARBA" id="ARBA00022670"/>
    </source>
</evidence>
<evidence type="ECO:0000256" key="11">
    <source>
        <dbReference type="ARBA" id="ARBA00023157"/>
    </source>
</evidence>
<keyword evidence="5 16" id="KW-0121">Carboxypeptidase</keyword>
<accession>A0A3R7MXE5</accession>
<evidence type="ECO:0000256" key="14">
    <source>
        <dbReference type="SAM" id="MobiDB-lite"/>
    </source>
</evidence>
<comment type="function">
    <text evidence="12">Involved in the digestion of the blood meal.</text>
</comment>
<dbReference type="GO" id="GO:0008270">
    <property type="term" value="F:zinc ion binding"/>
    <property type="evidence" value="ECO:0007669"/>
    <property type="project" value="InterPro"/>
</dbReference>
<dbReference type="OrthoDB" id="6352895at2759"/>
<dbReference type="Pfam" id="PF00246">
    <property type="entry name" value="Peptidase_M14"/>
    <property type="match status" value="1"/>
</dbReference>
<comment type="similarity">
    <text evidence="3 13">Belongs to the peptidase M14 family.</text>
</comment>
<evidence type="ECO:0000256" key="10">
    <source>
        <dbReference type="ARBA" id="ARBA00023049"/>
    </source>
</evidence>
<feature type="region of interest" description="Disordered" evidence="14">
    <location>
        <begin position="560"/>
        <end position="621"/>
    </location>
</feature>
<keyword evidence="4" id="KW-0964">Secreted</keyword>
<evidence type="ECO:0000256" key="4">
    <source>
        <dbReference type="ARBA" id="ARBA00022525"/>
    </source>
</evidence>
<feature type="active site" description="Proton donor/acceptor" evidence="13">
    <location>
        <position position="519"/>
    </location>
</feature>
<evidence type="ECO:0000256" key="5">
    <source>
        <dbReference type="ARBA" id="ARBA00022645"/>
    </source>
</evidence>
<feature type="compositionally biased region" description="Low complexity" evidence="14">
    <location>
        <begin position="591"/>
        <end position="602"/>
    </location>
</feature>
<gene>
    <name evidence="16" type="ORF">C7M84_009743</name>
</gene>
<dbReference type="CDD" id="cd03860">
    <property type="entry name" value="M14_CP_A-B_like"/>
    <property type="match status" value="1"/>
</dbReference>
<keyword evidence="7" id="KW-0479">Metal-binding</keyword>
<evidence type="ECO:0000256" key="13">
    <source>
        <dbReference type="PROSITE-ProRule" id="PRU01379"/>
    </source>
</evidence>
<reference evidence="16 17" key="2">
    <citation type="submission" date="2019-01" db="EMBL/GenBank/DDBJ databases">
        <title>The decoding of complex shrimp genome reveals the adaptation for benthos swimmer, frequently molting mechanism and breeding impact on genome.</title>
        <authorList>
            <person name="Sun Y."/>
            <person name="Gao Y."/>
            <person name="Yu Y."/>
        </authorList>
    </citation>
    <scope>NUCLEOTIDE SEQUENCE [LARGE SCALE GENOMIC DNA]</scope>
    <source>
        <tissue evidence="16">Muscle</tissue>
    </source>
</reference>
<dbReference type="SUPFAM" id="SSF53187">
    <property type="entry name" value="Zn-dependent exopeptidases"/>
    <property type="match status" value="1"/>
</dbReference>
<evidence type="ECO:0000256" key="3">
    <source>
        <dbReference type="ARBA" id="ARBA00005988"/>
    </source>
</evidence>
<keyword evidence="6" id="KW-0645">Protease</keyword>
<feature type="compositionally biased region" description="Basic and acidic residues" evidence="14">
    <location>
        <begin position="604"/>
        <end position="613"/>
    </location>
</feature>
<protein>
    <submittedName>
        <fullName evidence="16">Molting fluid carboxypeptidase A</fullName>
    </submittedName>
</protein>